<comment type="caution">
    <text evidence="2">The sequence shown here is derived from an EMBL/GenBank/DDBJ whole genome shotgun (WGS) entry which is preliminary data.</text>
</comment>
<dbReference type="EMBL" id="MU853333">
    <property type="protein sequence ID" value="KAK4116770.1"/>
    <property type="molecule type" value="Genomic_DNA"/>
</dbReference>
<dbReference type="Proteomes" id="UP001302812">
    <property type="component" value="Unassembled WGS sequence"/>
</dbReference>
<reference evidence="2" key="1">
    <citation type="journal article" date="2023" name="Mol. Phylogenet. Evol.">
        <title>Genome-scale phylogeny and comparative genomics of the fungal order Sordariales.</title>
        <authorList>
            <person name="Hensen N."/>
            <person name="Bonometti L."/>
            <person name="Westerberg I."/>
            <person name="Brannstrom I.O."/>
            <person name="Guillou S."/>
            <person name="Cros-Aarteil S."/>
            <person name="Calhoun S."/>
            <person name="Haridas S."/>
            <person name="Kuo A."/>
            <person name="Mondo S."/>
            <person name="Pangilinan J."/>
            <person name="Riley R."/>
            <person name="LaButti K."/>
            <person name="Andreopoulos B."/>
            <person name="Lipzen A."/>
            <person name="Chen C."/>
            <person name="Yan M."/>
            <person name="Daum C."/>
            <person name="Ng V."/>
            <person name="Clum A."/>
            <person name="Steindorff A."/>
            <person name="Ohm R.A."/>
            <person name="Martin F."/>
            <person name="Silar P."/>
            <person name="Natvig D.O."/>
            <person name="Lalanne C."/>
            <person name="Gautier V."/>
            <person name="Ament-Velasquez S.L."/>
            <person name="Kruys A."/>
            <person name="Hutchinson M.I."/>
            <person name="Powell A.J."/>
            <person name="Barry K."/>
            <person name="Miller A.N."/>
            <person name="Grigoriev I.V."/>
            <person name="Debuchy R."/>
            <person name="Gladieux P."/>
            <person name="Hiltunen Thoren M."/>
            <person name="Johannesson H."/>
        </authorList>
    </citation>
    <scope>NUCLEOTIDE SEQUENCE</scope>
    <source>
        <strain evidence="2">CBS 508.74</strain>
    </source>
</reference>
<organism evidence="2 3">
    <name type="scientific">Canariomyces notabilis</name>
    <dbReference type="NCBI Taxonomy" id="2074819"/>
    <lineage>
        <taxon>Eukaryota</taxon>
        <taxon>Fungi</taxon>
        <taxon>Dikarya</taxon>
        <taxon>Ascomycota</taxon>
        <taxon>Pezizomycotina</taxon>
        <taxon>Sordariomycetes</taxon>
        <taxon>Sordariomycetidae</taxon>
        <taxon>Sordariales</taxon>
        <taxon>Chaetomiaceae</taxon>
        <taxon>Canariomyces</taxon>
    </lineage>
</organism>
<dbReference type="RefSeq" id="XP_064674340.1">
    <property type="nucleotide sequence ID" value="XM_064809080.1"/>
</dbReference>
<dbReference type="AlphaFoldDB" id="A0AAN6TMM4"/>
<evidence type="ECO:0000313" key="3">
    <source>
        <dbReference type="Proteomes" id="UP001302812"/>
    </source>
</evidence>
<evidence type="ECO:0000313" key="2">
    <source>
        <dbReference type="EMBL" id="KAK4116770.1"/>
    </source>
</evidence>
<dbReference type="GeneID" id="89933203"/>
<reference evidence="2" key="2">
    <citation type="submission" date="2023-05" db="EMBL/GenBank/DDBJ databases">
        <authorList>
            <consortium name="Lawrence Berkeley National Laboratory"/>
            <person name="Steindorff A."/>
            <person name="Hensen N."/>
            <person name="Bonometti L."/>
            <person name="Westerberg I."/>
            <person name="Brannstrom I.O."/>
            <person name="Guillou S."/>
            <person name="Cros-Aarteil S."/>
            <person name="Calhoun S."/>
            <person name="Haridas S."/>
            <person name="Kuo A."/>
            <person name="Mondo S."/>
            <person name="Pangilinan J."/>
            <person name="Riley R."/>
            <person name="Labutti K."/>
            <person name="Andreopoulos B."/>
            <person name="Lipzen A."/>
            <person name="Chen C."/>
            <person name="Yanf M."/>
            <person name="Daum C."/>
            <person name="Ng V."/>
            <person name="Clum A."/>
            <person name="Ohm R."/>
            <person name="Martin F."/>
            <person name="Silar P."/>
            <person name="Natvig D."/>
            <person name="Lalanne C."/>
            <person name="Gautier V."/>
            <person name="Ament-Velasquez S.L."/>
            <person name="Kruys A."/>
            <person name="Hutchinson M.I."/>
            <person name="Powell A.J."/>
            <person name="Barry K."/>
            <person name="Miller A.N."/>
            <person name="Grigoriev I.V."/>
            <person name="Debuchy R."/>
            <person name="Gladieux P."/>
            <person name="Thoren M.H."/>
            <person name="Johannesson H."/>
        </authorList>
    </citation>
    <scope>NUCLEOTIDE SEQUENCE</scope>
    <source>
        <strain evidence="2">CBS 508.74</strain>
    </source>
</reference>
<accession>A0AAN6TMM4</accession>
<feature type="region of interest" description="Disordered" evidence="1">
    <location>
        <begin position="1"/>
        <end position="55"/>
    </location>
</feature>
<evidence type="ECO:0000256" key="1">
    <source>
        <dbReference type="SAM" id="MobiDB-lite"/>
    </source>
</evidence>
<sequence length="84" mass="9467">MRERAHFGGVPSTQCPKELLGKPGLTWSKPFCRKRSWRHPPGPSPTGHLPSPPLWQQHTSFIKRETRARALFAPPQHLASLPPT</sequence>
<protein>
    <submittedName>
        <fullName evidence="2">Uncharacterized protein</fullName>
    </submittedName>
</protein>
<proteinExistence type="predicted"/>
<gene>
    <name evidence="2" type="ORF">N656DRAFT_272780</name>
</gene>
<name>A0AAN6TMM4_9PEZI</name>
<keyword evidence="3" id="KW-1185">Reference proteome</keyword>